<dbReference type="Pfam" id="PF19053">
    <property type="entry name" value="EccD"/>
    <property type="match status" value="1"/>
</dbReference>
<dbReference type="InterPro" id="IPR024962">
    <property type="entry name" value="YukD-like"/>
</dbReference>
<evidence type="ECO:0000256" key="3">
    <source>
        <dbReference type="ARBA" id="ARBA00022475"/>
    </source>
</evidence>
<comment type="caution">
    <text evidence="9">The sequence shown here is derived from an EMBL/GenBank/DDBJ whole genome shotgun (WGS) entry which is preliminary data.</text>
</comment>
<evidence type="ECO:0000256" key="5">
    <source>
        <dbReference type="ARBA" id="ARBA00022989"/>
    </source>
</evidence>
<dbReference type="InterPro" id="IPR006707">
    <property type="entry name" value="T7SS_EccD"/>
</dbReference>
<feature type="transmembrane region" description="Helical" evidence="7">
    <location>
        <begin position="235"/>
        <end position="258"/>
    </location>
</feature>
<feature type="transmembrane region" description="Helical" evidence="7">
    <location>
        <begin position="150"/>
        <end position="168"/>
    </location>
</feature>
<dbReference type="PIRSF" id="PIRSF017804">
    <property type="entry name" value="Secretion_EccD1"/>
    <property type="match status" value="1"/>
</dbReference>
<feature type="transmembrane region" description="Helical" evidence="7">
    <location>
        <begin position="323"/>
        <end position="343"/>
    </location>
</feature>
<dbReference type="EMBL" id="VOGW01000196">
    <property type="protein sequence ID" value="TWV31066.1"/>
    <property type="molecule type" value="Genomic_DNA"/>
</dbReference>
<dbReference type="Gene3D" id="3.10.20.90">
    <property type="entry name" value="Phosphatidylinositol 3-kinase Catalytic Subunit, Chain A, domain 1"/>
    <property type="match status" value="1"/>
</dbReference>
<dbReference type="InterPro" id="IPR044049">
    <property type="entry name" value="EccD_transm"/>
</dbReference>
<sequence length="466" mass="47771">MTSWARPAVTAPASEVCRVTVVGPTGRADLAIPLTTPVSALLPVLVRHVTTDAADRGRPWVLQRLGEDPFDADATPATAGLRHGEELHLRPADEPLPALHFDDVSDGVAHVVTALPGGWHPKLTRTLALVIAVLTLPALGYALLGFGPGLAASAGAGVIAVLLAAGCVTGARLGADEGSVLVAGLGALAFGGLAGLTFREGPHGGYAPGLPGVLAAAGCVAVVAIALLALRALPLVVPGTLLVTALAAAVGTALMRAAHWHGGQAVAVVAVAMFVLGHFGPRLTLRMARLRVPRLPHNAAELQEDIEPEPQERVERRVKAASAYLDTLSVSSALVYAAGFWYMTRVAGWIGWLLPLVFAGAVLLRARGLNRAAQRVPTVLAGAAGLATVALTRFAPAGGGARVTVVAVLLAAVAGLLVAAWRLPGGRLLPVWGHSGDLLETVTAIALLPLLLQVLHAYAYFRSLTS</sequence>
<feature type="transmembrane region" description="Helical" evidence="7">
    <location>
        <begin position="180"/>
        <end position="198"/>
    </location>
</feature>
<keyword evidence="6 7" id="KW-0472">Membrane</keyword>
<evidence type="ECO:0000313" key="9">
    <source>
        <dbReference type="EMBL" id="TWV31066.1"/>
    </source>
</evidence>
<protein>
    <submittedName>
        <fullName evidence="9">Type VII secretion integral membrane protein EccD</fullName>
    </submittedName>
</protein>
<keyword evidence="5 7" id="KW-1133">Transmembrane helix</keyword>
<keyword evidence="10" id="KW-1185">Reference proteome</keyword>
<keyword evidence="3" id="KW-1003">Cell membrane</keyword>
<evidence type="ECO:0000256" key="4">
    <source>
        <dbReference type="ARBA" id="ARBA00022692"/>
    </source>
</evidence>
<keyword evidence="4 7" id="KW-0812">Transmembrane</keyword>
<feature type="transmembrane region" description="Helical" evidence="7">
    <location>
        <begin position="210"/>
        <end position="230"/>
    </location>
</feature>
<dbReference type="Pfam" id="PF08817">
    <property type="entry name" value="YukD"/>
    <property type="match status" value="1"/>
</dbReference>
<evidence type="ECO:0000256" key="2">
    <source>
        <dbReference type="ARBA" id="ARBA00006162"/>
    </source>
</evidence>
<organism evidence="9 10">
    <name type="scientific">Streptomyces misionensis</name>
    <dbReference type="NCBI Taxonomy" id="67331"/>
    <lineage>
        <taxon>Bacteria</taxon>
        <taxon>Bacillati</taxon>
        <taxon>Actinomycetota</taxon>
        <taxon>Actinomycetes</taxon>
        <taxon>Kitasatosporales</taxon>
        <taxon>Streptomycetaceae</taxon>
        <taxon>Streptomyces</taxon>
    </lineage>
</organism>
<feature type="transmembrane region" description="Helical" evidence="7">
    <location>
        <begin position="442"/>
        <end position="461"/>
    </location>
</feature>
<comment type="subcellular location">
    <subcellularLocation>
        <location evidence="1">Cell membrane</location>
        <topology evidence="1">Multi-pass membrane protein</topology>
    </subcellularLocation>
</comment>
<name>A0A5C6IQ89_9ACTN</name>
<accession>A0A5C6IQ89</accession>
<evidence type="ECO:0000256" key="6">
    <source>
        <dbReference type="ARBA" id="ARBA00023136"/>
    </source>
</evidence>
<feature type="domain" description="EccD-like transmembrane" evidence="8">
    <location>
        <begin position="124"/>
        <end position="464"/>
    </location>
</feature>
<reference evidence="9" key="1">
    <citation type="journal article" date="2019" name="Microbiol. Resour. Announc.">
        <title>Draft Genomic Sequences of Streptomyces misionensis and Streptomyces albidoflavus, bacteria applied for phytopathogen biocontrol.</title>
        <authorList>
            <person name="Pylro V."/>
            <person name="Dias A."/>
            <person name="Andreote F."/>
            <person name="Varani A."/>
            <person name="Andreote C."/>
            <person name="Bernardo E."/>
            <person name="Martins T."/>
        </authorList>
    </citation>
    <scope>NUCLEOTIDE SEQUENCE [LARGE SCALE GENOMIC DNA]</scope>
    <source>
        <strain evidence="9">66</strain>
    </source>
</reference>
<evidence type="ECO:0000256" key="7">
    <source>
        <dbReference type="SAM" id="Phobius"/>
    </source>
</evidence>
<dbReference type="AlphaFoldDB" id="A0A5C6IQ89"/>
<evidence type="ECO:0000259" key="8">
    <source>
        <dbReference type="Pfam" id="PF19053"/>
    </source>
</evidence>
<proteinExistence type="inferred from homology"/>
<evidence type="ECO:0000256" key="1">
    <source>
        <dbReference type="ARBA" id="ARBA00004651"/>
    </source>
</evidence>
<feature type="transmembrane region" description="Helical" evidence="7">
    <location>
        <begin position="349"/>
        <end position="366"/>
    </location>
</feature>
<dbReference type="Proteomes" id="UP000320481">
    <property type="component" value="Unassembled WGS sequence"/>
</dbReference>
<feature type="transmembrane region" description="Helical" evidence="7">
    <location>
        <begin position="401"/>
        <end position="421"/>
    </location>
</feature>
<comment type="similarity">
    <text evidence="2">Belongs to the EccD/Snm4 family.</text>
</comment>
<evidence type="ECO:0000313" key="10">
    <source>
        <dbReference type="Proteomes" id="UP000320481"/>
    </source>
</evidence>
<dbReference type="GO" id="GO:0005886">
    <property type="term" value="C:plasma membrane"/>
    <property type="evidence" value="ECO:0007669"/>
    <property type="project" value="UniProtKB-SubCell"/>
</dbReference>
<feature type="transmembrane region" description="Helical" evidence="7">
    <location>
        <begin position="126"/>
        <end position="144"/>
    </location>
</feature>
<gene>
    <name evidence="9" type="primary">eccD</name>
    <name evidence="9" type="ORF">FRZ03_35885</name>
</gene>
<feature type="transmembrane region" description="Helical" evidence="7">
    <location>
        <begin position="264"/>
        <end position="285"/>
    </location>
</feature>
<dbReference type="NCBIfam" id="TIGR03920">
    <property type="entry name" value="T7SS_EccD"/>
    <property type="match status" value="1"/>
</dbReference>